<evidence type="ECO:0000256" key="11">
    <source>
        <dbReference type="HAMAP-Rule" id="MF_00228"/>
    </source>
</evidence>
<dbReference type="GO" id="GO:0009229">
    <property type="term" value="P:thiamine diphosphate biosynthetic process"/>
    <property type="evidence" value="ECO:0007669"/>
    <property type="project" value="UniProtKB-UniRule"/>
</dbReference>
<evidence type="ECO:0000313" key="13">
    <source>
        <dbReference type="Proteomes" id="UP000014923"/>
    </source>
</evidence>
<comment type="cofactor">
    <cofactor evidence="2 11">
        <name>Mg(2+)</name>
        <dbReference type="ChEBI" id="CHEBI:18420"/>
    </cofactor>
</comment>
<feature type="binding site" evidence="11">
    <location>
        <position position="195"/>
    </location>
    <ligand>
        <name>substrate</name>
    </ligand>
</feature>
<organism evidence="12 13">
    <name type="scientific">Thermobrachium celere DSM 8682</name>
    <dbReference type="NCBI Taxonomy" id="941824"/>
    <lineage>
        <taxon>Bacteria</taxon>
        <taxon>Bacillati</taxon>
        <taxon>Bacillota</taxon>
        <taxon>Clostridia</taxon>
        <taxon>Eubacteriales</taxon>
        <taxon>Clostridiaceae</taxon>
        <taxon>Thermobrachium</taxon>
    </lineage>
</organism>
<reference evidence="12" key="1">
    <citation type="submission" date="2013-03" db="EMBL/GenBank/DDBJ databases">
        <title>Draft genome sequence of the hydrogen-ethanol-producing anaerobic alkalithermophilic Caloramator celere.</title>
        <authorList>
            <person name="Ciranna A."/>
            <person name="Larjo A."/>
            <person name="Kivisto A."/>
            <person name="Santala V."/>
            <person name="Roos C."/>
            <person name="Karp M."/>
        </authorList>
    </citation>
    <scope>NUCLEOTIDE SEQUENCE [LARGE SCALE GENOMIC DNA]</scope>
    <source>
        <strain evidence="12">DSM 8682</strain>
    </source>
</reference>
<name>R7RQA2_9CLOT</name>
<keyword evidence="9 11" id="KW-0460">Magnesium</keyword>
<evidence type="ECO:0000256" key="8">
    <source>
        <dbReference type="ARBA" id="ARBA00022840"/>
    </source>
</evidence>
<evidence type="ECO:0000313" key="12">
    <source>
        <dbReference type="EMBL" id="CDF57420.1"/>
    </source>
</evidence>
<protein>
    <recommendedName>
        <fullName evidence="11">Hydroxyethylthiazole kinase</fullName>
        <ecNumber evidence="11">2.7.1.50</ecNumber>
    </recommendedName>
    <alternativeName>
        <fullName evidence="11">4-methyl-5-beta-hydroxyethylthiazole kinase</fullName>
        <shortName evidence="11">TH kinase</shortName>
        <shortName evidence="11">Thz kinase</shortName>
    </alternativeName>
</protein>
<evidence type="ECO:0000256" key="7">
    <source>
        <dbReference type="ARBA" id="ARBA00022777"/>
    </source>
</evidence>
<evidence type="ECO:0000256" key="3">
    <source>
        <dbReference type="ARBA" id="ARBA00004868"/>
    </source>
</evidence>
<keyword evidence="13" id="KW-1185">Reference proteome</keyword>
<dbReference type="PRINTS" id="PR01099">
    <property type="entry name" value="HYETHTZKNASE"/>
</dbReference>
<dbReference type="HOGENOM" id="CLU_019943_0_0_9"/>
<dbReference type="InterPro" id="IPR000417">
    <property type="entry name" value="Hyethyz_kinase"/>
</dbReference>
<accession>R7RQA2</accession>
<keyword evidence="8 11" id="KW-0067">ATP-binding</keyword>
<keyword evidence="4 11" id="KW-0808">Transferase</keyword>
<comment type="caution">
    <text evidence="12">The sequence shown here is derived from an EMBL/GenBank/DDBJ whole genome shotgun (WGS) entry which is preliminary data.</text>
</comment>
<keyword evidence="7 11" id="KW-0418">Kinase</keyword>
<dbReference type="GO" id="GO:0000287">
    <property type="term" value="F:magnesium ion binding"/>
    <property type="evidence" value="ECO:0007669"/>
    <property type="project" value="UniProtKB-UniRule"/>
</dbReference>
<dbReference type="eggNOG" id="COG2145">
    <property type="taxonomic scope" value="Bacteria"/>
</dbReference>
<gene>
    <name evidence="11" type="primary">thiM</name>
    <name evidence="12" type="ORF">TCEL_01334</name>
</gene>
<proteinExistence type="inferred from homology"/>
<dbReference type="EC" id="2.7.1.50" evidence="11"/>
<dbReference type="Gene3D" id="3.40.1190.20">
    <property type="match status" value="1"/>
</dbReference>
<dbReference type="GO" id="GO:0004417">
    <property type="term" value="F:hydroxyethylthiazole kinase activity"/>
    <property type="evidence" value="ECO:0007669"/>
    <property type="project" value="UniProtKB-UniRule"/>
</dbReference>
<dbReference type="Proteomes" id="UP000014923">
    <property type="component" value="Unassembled WGS sequence"/>
</dbReference>
<dbReference type="GO" id="GO:0005524">
    <property type="term" value="F:ATP binding"/>
    <property type="evidence" value="ECO:0007669"/>
    <property type="project" value="UniProtKB-UniRule"/>
</dbReference>
<dbReference type="RefSeq" id="WP_018660553.1">
    <property type="nucleotide sequence ID" value="NZ_HF952018.1"/>
</dbReference>
<evidence type="ECO:0000256" key="1">
    <source>
        <dbReference type="ARBA" id="ARBA00001771"/>
    </source>
</evidence>
<dbReference type="InterPro" id="IPR029056">
    <property type="entry name" value="Ribokinase-like"/>
</dbReference>
<dbReference type="Pfam" id="PF02110">
    <property type="entry name" value="HK"/>
    <property type="match status" value="1"/>
</dbReference>
<feature type="binding site" evidence="11">
    <location>
        <position position="168"/>
    </location>
    <ligand>
        <name>ATP</name>
        <dbReference type="ChEBI" id="CHEBI:30616"/>
    </ligand>
</feature>
<dbReference type="PIRSF" id="PIRSF000513">
    <property type="entry name" value="Thz_kinase"/>
    <property type="match status" value="1"/>
</dbReference>
<dbReference type="OrthoDB" id="9778146at2"/>
<evidence type="ECO:0000256" key="9">
    <source>
        <dbReference type="ARBA" id="ARBA00022842"/>
    </source>
</evidence>
<dbReference type="NCBIfam" id="NF006830">
    <property type="entry name" value="PRK09355.1"/>
    <property type="match status" value="1"/>
</dbReference>
<comment type="catalytic activity">
    <reaction evidence="1 11">
        <text>5-(2-hydroxyethyl)-4-methylthiazole + ATP = 4-methyl-5-(2-phosphooxyethyl)-thiazole + ADP + H(+)</text>
        <dbReference type="Rhea" id="RHEA:24212"/>
        <dbReference type="ChEBI" id="CHEBI:15378"/>
        <dbReference type="ChEBI" id="CHEBI:17957"/>
        <dbReference type="ChEBI" id="CHEBI:30616"/>
        <dbReference type="ChEBI" id="CHEBI:58296"/>
        <dbReference type="ChEBI" id="CHEBI:456216"/>
        <dbReference type="EC" id="2.7.1.50"/>
    </reaction>
</comment>
<dbReference type="NCBIfam" id="TIGR00694">
    <property type="entry name" value="thiM"/>
    <property type="match status" value="1"/>
</dbReference>
<dbReference type="AlphaFoldDB" id="R7RQA2"/>
<sequence length="268" mass="28801">MEMLNKVCEALELVRKVNPLVHHITNYVSVNDCANITLTIGASPVMSDEIDDVGDLIKISNALVLNIGTLNKRTIEAMFYVGKEANKLGIPIVFDPVGTGATKLRTEIAMKIIDEIDISVLRGNMSEIKSLIGLSSSTKGVDSTEKMEGAEEISKLASKKFNCVVGISGEVDVISDGERIYKVLNGHSILTKVTGTGCMVTSLIGSFLGAGCNPLTSCVSGYVVMGICGEEVFKKSGNNIGTFKVKLYDEIFNINEIKIKEGVLLEKC</sequence>
<comment type="pathway">
    <text evidence="3 11">Cofactor biosynthesis; thiamine diphosphate biosynthesis; 4-methyl-5-(2-phosphoethyl)-thiazole from 5-(2-hydroxyethyl)-4-methylthiazole: step 1/1.</text>
</comment>
<dbReference type="SUPFAM" id="SSF53613">
    <property type="entry name" value="Ribokinase-like"/>
    <property type="match status" value="1"/>
</dbReference>
<evidence type="ECO:0000256" key="2">
    <source>
        <dbReference type="ARBA" id="ARBA00001946"/>
    </source>
</evidence>
<keyword evidence="5 11" id="KW-0479">Metal-binding</keyword>
<comment type="function">
    <text evidence="11">Catalyzes the phosphorylation of the hydroxyl group of 4-methyl-5-beta-hydroxyethylthiazole (THZ).</text>
</comment>
<evidence type="ECO:0000256" key="4">
    <source>
        <dbReference type="ARBA" id="ARBA00022679"/>
    </source>
</evidence>
<evidence type="ECO:0000256" key="10">
    <source>
        <dbReference type="ARBA" id="ARBA00022977"/>
    </source>
</evidence>
<comment type="similarity">
    <text evidence="11">Belongs to the Thz kinase family.</text>
</comment>
<dbReference type="EMBL" id="CAVN010000087">
    <property type="protein sequence ID" value="CDF57420.1"/>
    <property type="molecule type" value="Genomic_DNA"/>
</dbReference>
<evidence type="ECO:0000256" key="5">
    <source>
        <dbReference type="ARBA" id="ARBA00022723"/>
    </source>
</evidence>
<dbReference type="CDD" id="cd01170">
    <property type="entry name" value="THZ_kinase"/>
    <property type="match status" value="1"/>
</dbReference>
<feature type="binding site" evidence="11">
    <location>
        <position position="46"/>
    </location>
    <ligand>
        <name>substrate</name>
    </ligand>
</feature>
<keyword evidence="6 11" id="KW-0547">Nucleotide-binding</keyword>
<dbReference type="GO" id="GO:0009228">
    <property type="term" value="P:thiamine biosynthetic process"/>
    <property type="evidence" value="ECO:0007669"/>
    <property type="project" value="UniProtKB-KW"/>
</dbReference>
<dbReference type="HAMAP" id="MF_00228">
    <property type="entry name" value="Thz_kinase"/>
    <property type="match status" value="1"/>
</dbReference>
<keyword evidence="10 11" id="KW-0784">Thiamine biosynthesis</keyword>
<evidence type="ECO:0000256" key="6">
    <source>
        <dbReference type="ARBA" id="ARBA00022741"/>
    </source>
</evidence>
<dbReference type="UniPathway" id="UPA00060">
    <property type="reaction ID" value="UER00139"/>
</dbReference>
<feature type="binding site" evidence="11">
    <location>
        <position position="122"/>
    </location>
    <ligand>
        <name>ATP</name>
        <dbReference type="ChEBI" id="CHEBI:30616"/>
    </ligand>
</feature>